<comment type="caution">
    <text evidence="2">The sequence shown here is derived from an EMBL/GenBank/DDBJ whole genome shotgun (WGS) entry which is preliminary data.</text>
</comment>
<sequence length="1161" mass="121923">MSANLFDSLSRGLAALLDPILQVVDEPARLQRLLVTLGVPPNAEHDALIDALSAVAELRRRIEVLAVQQTPSFESIAAVLDAAAQAVESLQRLEQQGPLAALEGLGRELVDLLVMGFLENRVPAARPAAALLTLLEPGDERPPSEPVVRDGRLVRDSYRLDRWQLGRLPALLKDPMAVLRAEYGNPMQTEADAHAMAGKLFPRLARLLRALGLSCRYGVEPFEVAALGDAAALMSHALIVYVDDPLYGAKAESGLVLSLSAAQQGDLGLVISPFGSIALQDTAGPWTLAAEFGAGIDVVAWGRHGVTLLASPGTVEAKGSASATLAPIDAQPPYVMGQPDGARIEVVGARLALEFALSEDRALLAMSADVQKATVVIASGGGDGFLDAILPSGGLRAQGDLGLAWSSDKGLTLRGSATLEASVPVGLSVGGVTLSALNLAIKPQEAEVVAEVSASVAASIGPLKAVLDRIGIAGRLGFPPTGGNLGVANLALGFKPPGGVGLSVEAGGVLTGGGFLFHDEAQKLYAGAMQLSLHETITLKAFGLIATQMPDGRPGFSMIVFITAEDFRPVPLGMGFTLQGIGGMVAVNRSFDQDVLRAGLANGTLANLLFPRDPVSNAPAVIRSLASAFPALRGSYLLGLLARIGWATPTLVQLDLALILQFGARSRLLVLGRISSMLPSRDNDLVRLNLDAMGVLDFDEGTAAIDAVLVDSRLAHKFALTGAMALRARWGAGPGAGFVLAVGGLNPRFAPPAPLPRLDRIAIALCSGDNPRITCEAYFAITSNTLQFGARAQLYAAAYGFSLHGDIGFDVLIQWVPLHFLADFHASVQLKRGSRNLFKVSLKGELEGPRPLRVSGRASFEILWCDFSVRFDKTLIGGEKPPLPPAVDVLAELHKALGTPQSWTTLAPPHASHGVALRKLTTGGAGGPIVLDPLGRVVVKQQVVPLNTARDVDIFGGAPVTGARRFELQATLNGRPQGATALRDQFAPAQFFTMSDDEKLAGPSFEVMDAGLLFGSDELSFDAAEIVGAPLRYEPIVIDDMSRPPPKDPPARPPFFISFAQLHALSATGAAARAPVRGVSLARFRRRAEADDEPHVAAVAAAPPPGVRMQSPRWAIVPLADGAPIPADGTLHTWSEYRARLGALNRGGARWQVVPLHEVQG</sequence>
<reference evidence="3" key="1">
    <citation type="journal article" date="2019" name="Int. J. Syst. Evol. Microbiol.">
        <title>The Global Catalogue of Microorganisms (GCM) 10K type strain sequencing project: providing services to taxonomists for standard genome sequencing and annotation.</title>
        <authorList>
            <consortium name="The Broad Institute Genomics Platform"/>
            <consortium name="The Broad Institute Genome Sequencing Center for Infectious Disease"/>
            <person name="Wu L."/>
            <person name="Ma J."/>
        </authorList>
    </citation>
    <scope>NUCLEOTIDE SEQUENCE [LARGE SCALE GENOMIC DNA]</scope>
    <source>
        <strain evidence="3">JCM 17804</strain>
    </source>
</reference>
<dbReference type="Pfam" id="PF20248">
    <property type="entry name" value="DUF6603"/>
    <property type="match status" value="1"/>
</dbReference>
<name>A0ABP8GU93_9BURK</name>
<keyword evidence="3" id="KW-1185">Reference proteome</keyword>
<evidence type="ECO:0000313" key="2">
    <source>
        <dbReference type="EMBL" id="GAA4329774.1"/>
    </source>
</evidence>
<dbReference type="EMBL" id="BAABGJ010000002">
    <property type="protein sequence ID" value="GAA4329774.1"/>
    <property type="molecule type" value="Genomic_DNA"/>
</dbReference>
<gene>
    <name evidence="2" type="ORF">GCM10023165_02840</name>
</gene>
<proteinExistence type="predicted"/>
<evidence type="ECO:0000259" key="1">
    <source>
        <dbReference type="Pfam" id="PF20248"/>
    </source>
</evidence>
<dbReference type="RefSeq" id="WP_345535404.1">
    <property type="nucleotide sequence ID" value="NZ_BAABGJ010000002.1"/>
</dbReference>
<organism evidence="2 3">
    <name type="scientific">Variovorax defluvii</name>
    <dbReference type="NCBI Taxonomy" id="913761"/>
    <lineage>
        <taxon>Bacteria</taxon>
        <taxon>Pseudomonadati</taxon>
        <taxon>Pseudomonadota</taxon>
        <taxon>Betaproteobacteria</taxon>
        <taxon>Burkholderiales</taxon>
        <taxon>Comamonadaceae</taxon>
        <taxon>Variovorax</taxon>
    </lineage>
</organism>
<dbReference type="Proteomes" id="UP001500975">
    <property type="component" value="Unassembled WGS sequence"/>
</dbReference>
<feature type="domain" description="DUF6603" evidence="1">
    <location>
        <begin position="426"/>
        <end position="997"/>
    </location>
</feature>
<evidence type="ECO:0000313" key="3">
    <source>
        <dbReference type="Proteomes" id="UP001500975"/>
    </source>
</evidence>
<protein>
    <recommendedName>
        <fullName evidence="1">DUF6603 domain-containing protein</fullName>
    </recommendedName>
</protein>
<dbReference type="InterPro" id="IPR046538">
    <property type="entry name" value="DUF6603"/>
</dbReference>
<accession>A0ABP8GU93</accession>